<dbReference type="Proteomes" id="UP000789901">
    <property type="component" value="Unassembled WGS sequence"/>
</dbReference>
<comment type="similarity">
    <text evidence="2">Belongs to the EXO84 family.</text>
</comment>
<reference evidence="9 10" key="1">
    <citation type="submission" date="2021-06" db="EMBL/GenBank/DDBJ databases">
        <authorList>
            <person name="Kallberg Y."/>
            <person name="Tangrot J."/>
            <person name="Rosling A."/>
        </authorList>
    </citation>
    <scope>NUCLEOTIDE SEQUENCE [LARGE SCALE GENOMIC DNA]</scope>
    <source>
        <strain evidence="9 10">120-4 pot B 10/14</strain>
    </source>
</reference>
<evidence type="ECO:0000256" key="2">
    <source>
        <dbReference type="ARBA" id="ARBA00007210"/>
    </source>
</evidence>
<evidence type="ECO:0000256" key="7">
    <source>
        <dbReference type="SAM" id="MobiDB-lite"/>
    </source>
</evidence>
<dbReference type="PANTHER" id="PTHR21426">
    <property type="entry name" value="EXOCYST COMPLEX COMPONENT 8"/>
    <property type="match status" value="1"/>
</dbReference>
<dbReference type="InterPro" id="IPR042560">
    <property type="entry name" value="Exo84_C_2"/>
</dbReference>
<feature type="domain" description="Exocyst component Exo84 C-terminal" evidence="8">
    <location>
        <begin position="372"/>
        <end position="574"/>
    </location>
</feature>
<keyword evidence="6" id="KW-0653">Protein transport</keyword>
<dbReference type="InterPro" id="IPR011993">
    <property type="entry name" value="PH-like_dom_sf"/>
</dbReference>
<keyword evidence="5" id="KW-0268">Exocytosis</keyword>
<comment type="caution">
    <text evidence="9">The sequence shown here is derived from an EMBL/GenBank/DDBJ whole genome shotgun (WGS) entry which is preliminary data.</text>
</comment>
<dbReference type="InterPro" id="IPR042561">
    <property type="entry name" value="Exo84_C_1"/>
</dbReference>
<dbReference type="SUPFAM" id="SSF50729">
    <property type="entry name" value="PH domain-like"/>
    <property type="match status" value="1"/>
</dbReference>
<organism evidence="9 10">
    <name type="scientific">Gigaspora margarita</name>
    <dbReference type="NCBI Taxonomy" id="4874"/>
    <lineage>
        <taxon>Eukaryota</taxon>
        <taxon>Fungi</taxon>
        <taxon>Fungi incertae sedis</taxon>
        <taxon>Mucoromycota</taxon>
        <taxon>Glomeromycotina</taxon>
        <taxon>Glomeromycetes</taxon>
        <taxon>Diversisporales</taxon>
        <taxon>Gigasporaceae</taxon>
        <taxon>Gigaspora</taxon>
    </lineage>
</organism>
<evidence type="ECO:0000256" key="3">
    <source>
        <dbReference type="ARBA" id="ARBA00021269"/>
    </source>
</evidence>
<evidence type="ECO:0000256" key="1">
    <source>
        <dbReference type="ARBA" id="ARBA00004398"/>
    </source>
</evidence>
<dbReference type="InterPro" id="IPR033961">
    <property type="entry name" value="Exo84"/>
</dbReference>
<accession>A0ABN7VLV8</accession>
<dbReference type="Gene3D" id="1.20.58.1220">
    <property type="entry name" value="Exo84p, C-terminal helical domain"/>
    <property type="match status" value="1"/>
</dbReference>
<evidence type="ECO:0000256" key="4">
    <source>
        <dbReference type="ARBA" id="ARBA00022448"/>
    </source>
</evidence>
<feature type="compositionally biased region" description="Polar residues" evidence="7">
    <location>
        <begin position="1"/>
        <end position="11"/>
    </location>
</feature>
<keyword evidence="4" id="KW-0813">Transport</keyword>
<dbReference type="Gene3D" id="2.30.29.30">
    <property type="entry name" value="Pleckstrin-homology domain (PH domain)/Phosphotyrosine-binding domain (PTB)"/>
    <property type="match status" value="1"/>
</dbReference>
<gene>
    <name evidence="9" type="ORF">GMARGA_LOCUS20332</name>
</gene>
<dbReference type="SUPFAM" id="SSF74788">
    <property type="entry name" value="Cullin repeat-like"/>
    <property type="match status" value="1"/>
</dbReference>
<evidence type="ECO:0000256" key="5">
    <source>
        <dbReference type="ARBA" id="ARBA00022483"/>
    </source>
</evidence>
<evidence type="ECO:0000313" key="9">
    <source>
        <dbReference type="EMBL" id="CAG8785288.1"/>
    </source>
</evidence>
<comment type="subcellular location">
    <subcellularLocation>
        <location evidence="1">Cytoplasmic vesicle</location>
        <location evidence="1">Secretory vesicle</location>
    </subcellularLocation>
</comment>
<evidence type="ECO:0000256" key="6">
    <source>
        <dbReference type="ARBA" id="ARBA00022927"/>
    </source>
</evidence>
<name>A0ABN7VLV8_GIGMA</name>
<dbReference type="Pfam" id="PF08700">
    <property type="entry name" value="VPS51_Exo84_N"/>
    <property type="match status" value="1"/>
</dbReference>
<evidence type="ECO:0000313" key="10">
    <source>
        <dbReference type="Proteomes" id="UP000789901"/>
    </source>
</evidence>
<proteinExistence type="inferred from homology"/>
<sequence length="612" mass="69737">MNRQPKWNNNVGVRPFTPDEDPRDSPTLDIAEFAGDDFKPEIYIQKALANATQDDVRAFLDSLRESKELASIDLQRNVYKNYNEFVTISKEISNILSGDMAFFLPIDLPILESDMLILRGLLNKLQVVSDNLRDDSSESINVGSASSVTSEPIVNRGRKPTTNNASDMQSIWKAQIQALWDGVEGAQNFVPLEPGRHIIRECSNFVEISMNTNKPKHAVHLFLLNDCLLIAVKKKRQATKDTTKIKLVADRCWSLDDVSLIDMKDTDGSKNFIKVLKHPTDQFIFQSSNAEEKKNLMNMTKRATDEMMSAKAVKHADSVINAQNNQQQLTPLIRSLSRRGRNALTSSLRNQKTSSPKISAKSPRELSFNDLREIEDLADRLDVQIATREFDQAVESIEKAKAALTNVSADATRLDSIRVKMEDRVVRLSYAISRDLTNPNVKKTQVQKCVKWLLRLGYGEQAREQFLSARTNNIRIRTKQLKFEGDIPQYINELSLVHFTLIKNTCDWYSAAFKDIKMSSGLVKWAKEEVEHYASMFQRQVYSAHNRDDKIVRRCLKYARDHCLMLREVGLDFKFLLDTLLQLDGISRAANNTVYESLSGLTEEEEDLLDSY</sequence>
<dbReference type="EMBL" id="CAJVQB010017732">
    <property type="protein sequence ID" value="CAG8785288.1"/>
    <property type="molecule type" value="Genomic_DNA"/>
</dbReference>
<dbReference type="Pfam" id="PF25345">
    <property type="entry name" value="PH_EXO84"/>
    <property type="match status" value="1"/>
</dbReference>
<feature type="non-terminal residue" evidence="9">
    <location>
        <position position="612"/>
    </location>
</feature>
<dbReference type="InterPro" id="IPR016159">
    <property type="entry name" value="Cullin_repeat-like_dom_sf"/>
</dbReference>
<dbReference type="Pfam" id="PF16528">
    <property type="entry name" value="Exo84_C"/>
    <property type="match status" value="1"/>
</dbReference>
<dbReference type="Gene3D" id="1.20.58.1210">
    <property type="entry name" value="Exo84p, N-terminal helical domain"/>
    <property type="match status" value="1"/>
</dbReference>
<feature type="region of interest" description="Disordered" evidence="7">
    <location>
        <begin position="1"/>
        <end position="25"/>
    </location>
</feature>
<protein>
    <recommendedName>
        <fullName evidence="3">Exocyst complex component EXO84</fullName>
    </recommendedName>
</protein>
<dbReference type="PANTHER" id="PTHR21426:SF12">
    <property type="entry name" value="EXOCYST COMPLEX COMPONENT 8"/>
    <property type="match status" value="1"/>
</dbReference>
<keyword evidence="10" id="KW-1185">Reference proteome</keyword>
<evidence type="ECO:0000259" key="8">
    <source>
        <dbReference type="Pfam" id="PF16528"/>
    </source>
</evidence>
<dbReference type="InterPro" id="IPR032403">
    <property type="entry name" value="Exo84_C"/>
</dbReference>